<dbReference type="InterPro" id="IPR040626">
    <property type="entry name" value="Pepdidase_M14_N"/>
</dbReference>
<dbReference type="GO" id="GO:0008270">
    <property type="term" value="F:zinc ion binding"/>
    <property type="evidence" value="ECO:0007669"/>
    <property type="project" value="InterPro"/>
</dbReference>
<evidence type="ECO:0000256" key="3">
    <source>
        <dbReference type="PROSITE-ProRule" id="PRU01379"/>
    </source>
</evidence>
<sequence>MARIRRHEQRRKEAKCTDSGRRGSGTTATRTREAPAGGGNASPPHARRLLSQSRDKAEVSVSSPECVTKCRGSSCHLPTPQNPFLPLVWMMPARTMYTRAQIASFGRDEDRNVVQYEQLPANSATLNIGMCFRQMRAICTSFSGKVLSEGENVAISGDSGNSGCPAATAGFYLYSYVYELHQYFFGDTSLPSRCPRTAKSGCRILYSKKNTSWRILMDVLDSDLVLSDENAASSVLTLLYNLLCILPPRHRRRVVRFCARLQLPRLCASILEAHESSFMEAVRVRWCNQRTQSRCFSENCCSNESELQDVHCFTFQNIPLNSLGLMHVFEAASLLMGLCGSVSGKVLVAVRRLRLFTPLLRSSRLLFVAVQQMLSSLNCSNEESTASQSSSPLRNSVRHQVVSSSGCVSVICSALLHMFVSIHQLLACTSITEFICLQGITLSIQVGWMVRNHFQGPASQLAAHTAPLGNCLEALGLWSVVLLSRLCCRTKRFQRGLELARQQRAVDMLVAFSTLPARDGELMLSSLSVLHALTEVDTGCYEQLCDESGTLAALVSGAVATSETMRYPASHWHKLFLVLYKLCGVVALPGEVCHLQCAEQHSPTVRVVPLLPLLPQHQLQQRGDQDDSVANAYLASGSKATSEAREPLSVDTNPSSFSPELATDRYARGCSAYPNTSFPAYSEAVPSTSTFVGPEELPWNFFDDGLPLFHELDSHVHLPFWEICNTDQGCDPPLVDSQELLLQPCQESQTRVMKRMLGRLVAYPRFSDRIIYERPPLTMVVPRDATCAGDSELGEPESTLKGASSLIPEGVTDFLKFRSNFESGNLQRAVAVDRTEYDLVLSPDSNTNCHVQWFCFSVENYKAGEIYHFNILNMEKSSSTFNEGQQPLMLFVESSGLAGDTSTTPQWKRCGHDIFYYRNNYQRPERSTTTTAAEDSCVASADDADGNKGTGAHHSSDKLRRKKIGSNKKRPTPRKVVSYCYTLSFSVRFPEKQGCVFIANCYPYTYTNLMSDIERWKLQARLIFGSSLLLSVQELCRTPGGLPVPIVTLTATEKCGVNRGDGSSSTARVDGSDPLKERRNSTLHGEAEEPKPIKERPVCIVTARVHPGESNSSWVLRGLISLMLSGRGGSHNLCSRFVWKIIPMLNPDGVVLGNHRSSIGGADLNRDYPNPNPLTNPVVYSLKRITQHIIEGEQRRVALFVDLHGHSRAKNFLMYGCTRSPRAKRKVTLRLPASIAGAAGPTSLSPLSNGQKQTTTTADLPSISAVPVERFLPILLNQLFPAFSLPQCSFVMQKSKRNTGRVVMYRQFGIRMSYTLEATMMGGLDDKVEYFREHCRQMCTRTEDGQTNQWQRRISSEGFPVPAQREISYSTHHFETMGAWLALALDLPLTSSSDTFFSYKDAVDRAWVLLVEAGASDGSQGNSTLPFGGSYALATRRERRTDQKNASREKTCSPIVPSAEFREEVLRALNLRPLPGDTLPVVCSSSLLGVISDDDSSSDDDEDDQGAMGDIEGSGEMSESGESDDDDDEDDEYEELDAEENGDDDVLLY</sequence>
<evidence type="ECO:0000256" key="1">
    <source>
        <dbReference type="ARBA" id="ARBA00001947"/>
    </source>
</evidence>
<feature type="region of interest" description="Disordered" evidence="4">
    <location>
        <begin position="1491"/>
        <end position="1549"/>
    </location>
</feature>
<dbReference type="PROSITE" id="PS52035">
    <property type="entry name" value="PEPTIDASE_M14"/>
    <property type="match status" value="1"/>
</dbReference>
<keyword evidence="6" id="KW-0121">Carboxypeptidase</keyword>
<dbReference type="PANTHER" id="PTHR12756">
    <property type="entry name" value="CYTOSOLIC CARBOXYPEPTIDASE"/>
    <property type="match status" value="1"/>
</dbReference>
<dbReference type="InterPro" id="IPR050821">
    <property type="entry name" value="Cytosolic_carboxypeptidase"/>
</dbReference>
<feature type="compositionally biased region" description="Basic and acidic residues" evidence="4">
    <location>
        <begin position="10"/>
        <end position="21"/>
    </location>
</feature>
<feature type="compositionally biased region" description="Basic residues" evidence="4">
    <location>
        <begin position="959"/>
        <end position="972"/>
    </location>
</feature>
<name>G0UXL1_TRYCI</name>
<feature type="compositionally biased region" description="Acidic residues" evidence="4">
    <location>
        <begin position="1519"/>
        <end position="1549"/>
    </location>
</feature>
<dbReference type="GO" id="GO:0004181">
    <property type="term" value="F:metallocarboxypeptidase activity"/>
    <property type="evidence" value="ECO:0007669"/>
    <property type="project" value="InterPro"/>
</dbReference>
<evidence type="ECO:0000259" key="5">
    <source>
        <dbReference type="PROSITE" id="PS52035"/>
    </source>
</evidence>
<feature type="compositionally biased region" description="Basic and acidic residues" evidence="4">
    <location>
        <begin position="1070"/>
        <end position="1090"/>
    </location>
</feature>
<protein>
    <submittedName>
        <fullName evidence="6">Putative zinc carboxypeptidase</fullName>
    </submittedName>
</protein>
<dbReference type="InterPro" id="IPR000834">
    <property type="entry name" value="Peptidase_M14"/>
</dbReference>
<keyword evidence="6" id="KW-0645">Protease</keyword>
<feature type="active site" description="Proton donor/acceptor" evidence="3">
    <location>
        <position position="1317"/>
    </location>
</feature>
<proteinExistence type="inferred from homology"/>
<feature type="compositionally biased region" description="Acidic residues" evidence="4">
    <location>
        <begin position="1492"/>
        <end position="1505"/>
    </location>
</feature>
<feature type="region of interest" description="Disordered" evidence="4">
    <location>
        <begin position="637"/>
        <end position="656"/>
    </location>
</feature>
<dbReference type="Gene3D" id="3.40.630.10">
    <property type="entry name" value="Zn peptidases"/>
    <property type="match status" value="1"/>
</dbReference>
<feature type="compositionally biased region" description="Low complexity" evidence="4">
    <location>
        <begin position="1509"/>
        <end position="1518"/>
    </location>
</feature>
<organism evidence="6">
    <name type="scientific">Trypanosoma congolense (strain IL3000)</name>
    <dbReference type="NCBI Taxonomy" id="1068625"/>
    <lineage>
        <taxon>Eukaryota</taxon>
        <taxon>Discoba</taxon>
        <taxon>Euglenozoa</taxon>
        <taxon>Kinetoplastea</taxon>
        <taxon>Metakinetoplastina</taxon>
        <taxon>Trypanosomatida</taxon>
        <taxon>Trypanosomatidae</taxon>
        <taxon>Trypanosoma</taxon>
        <taxon>Nannomonas</taxon>
    </lineage>
</organism>
<evidence type="ECO:0000256" key="4">
    <source>
        <dbReference type="SAM" id="MobiDB-lite"/>
    </source>
</evidence>
<dbReference type="GO" id="GO:0006508">
    <property type="term" value="P:proteolysis"/>
    <property type="evidence" value="ECO:0007669"/>
    <property type="project" value="InterPro"/>
</dbReference>
<comment type="cofactor">
    <cofactor evidence="1">
        <name>Zn(2+)</name>
        <dbReference type="ChEBI" id="CHEBI:29105"/>
    </cofactor>
</comment>
<dbReference type="EMBL" id="HE575323">
    <property type="protein sequence ID" value="CCC94128.1"/>
    <property type="molecule type" value="Genomic_DNA"/>
</dbReference>
<evidence type="ECO:0000313" key="6">
    <source>
        <dbReference type="EMBL" id="CCC94128.1"/>
    </source>
</evidence>
<evidence type="ECO:0000256" key="2">
    <source>
        <dbReference type="ARBA" id="ARBA00005988"/>
    </source>
</evidence>
<feature type="region of interest" description="Disordered" evidence="4">
    <location>
        <begin position="942"/>
        <end position="972"/>
    </location>
</feature>
<feature type="region of interest" description="Disordered" evidence="4">
    <location>
        <begin position="1"/>
        <end position="57"/>
    </location>
</feature>
<dbReference type="SUPFAM" id="SSF53187">
    <property type="entry name" value="Zn-dependent exopeptidases"/>
    <property type="match status" value="1"/>
</dbReference>
<dbReference type="Pfam" id="PF18027">
    <property type="entry name" value="Pepdidase_M14_N"/>
    <property type="match status" value="1"/>
</dbReference>
<reference evidence="6" key="1">
    <citation type="journal article" date="2012" name="Proc. Natl. Acad. Sci. U.S.A.">
        <title>Antigenic diversity is generated by distinct evolutionary mechanisms in African trypanosome species.</title>
        <authorList>
            <person name="Jackson A.P."/>
            <person name="Berry A."/>
            <person name="Aslett M."/>
            <person name="Allison H.C."/>
            <person name="Burton P."/>
            <person name="Vavrova-Anderson J."/>
            <person name="Brown R."/>
            <person name="Browne H."/>
            <person name="Corton N."/>
            <person name="Hauser H."/>
            <person name="Gamble J."/>
            <person name="Gilderthorp R."/>
            <person name="Marcello L."/>
            <person name="McQuillan J."/>
            <person name="Otto T.D."/>
            <person name="Quail M.A."/>
            <person name="Sanders M.J."/>
            <person name="van Tonder A."/>
            <person name="Ginger M.L."/>
            <person name="Field M.C."/>
            <person name="Barry J.D."/>
            <person name="Hertz-Fowler C."/>
            <person name="Berriman M."/>
        </authorList>
    </citation>
    <scope>NUCLEOTIDE SEQUENCE</scope>
    <source>
        <strain evidence="6">IL3000</strain>
    </source>
</reference>
<dbReference type="Pfam" id="PF00246">
    <property type="entry name" value="Peptidase_M14"/>
    <property type="match status" value="1"/>
</dbReference>
<feature type="domain" description="Peptidase M14" evidence="5">
    <location>
        <begin position="1002"/>
        <end position="1342"/>
    </location>
</feature>
<keyword evidence="6" id="KW-0378">Hydrolase</keyword>
<dbReference type="VEuPathDB" id="TriTrypDB:TcIL3000_10_9050"/>
<dbReference type="PANTHER" id="PTHR12756:SF11">
    <property type="entry name" value="CYTOSOLIC CARBOXYPEPTIDASE 1"/>
    <property type="match status" value="1"/>
</dbReference>
<feature type="region of interest" description="Disordered" evidence="4">
    <location>
        <begin position="1058"/>
        <end position="1090"/>
    </location>
</feature>
<dbReference type="Gene3D" id="2.60.40.3120">
    <property type="match status" value="1"/>
</dbReference>
<comment type="similarity">
    <text evidence="2 3">Belongs to the peptidase M14 family.</text>
</comment>
<gene>
    <name evidence="6" type="ORF">TCIL3000_10_9050</name>
</gene>
<accession>G0UXL1</accession>